<gene>
    <name evidence="1" type="ORF">Pint_19683</name>
</gene>
<dbReference type="EMBL" id="CM047748">
    <property type="protein sequence ID" value="KAJ0014332.1"/>
    <property type="molecule type" value="Genomic_DNA"/>
</dbReference>
<comment type="caution">
    <text evidence="1">The sequence shown here is derived from an EMBL/GenBank/DDBJ whole genome shotgun (WGS) entry which is preliminary data.</text>
</comment>
<organism evidence="1 2">
    <name type="scientific">Pistacia integerrima</name>
    <dbReference type="NCBI Taxonomy" id="434235"/>
    <lineage>
        <taxon>Eukaryota</taxon>
        <taxon>Viridiplantae</taxon>
        <taxon>Streptophyta</taxon>
        <taxon>Embryophyta</taxon>
        <taxon>Tracheophyta</taxon>
        <taxon>Spermatophyta</taxon>
        <taxon>Magnoliopsida</taxon>
        <taxon>eudicotyledons</taxon>
        <taxon>Gunneridae</taxon>
        <taxon>Pentapetalae</taxon>
        <taxon>rosids</taxon>
        <taxon>malvids</taxon>
        <taxon>Sapindales</taxon>
        <taxon>Anacardiaceae</taxon>
        <taxon>Pistacia</taxon>
    </lineage>
</organism>
<evidence type="ECO:0000313" key="1">
    <source>
        <dbReference type="EMBL" id="KAJ0014332.1"/>
    </source>
</evidence>
<evidence type="ECO:0000313" key="2">
    <source>
        <dbReference type="Proteomes" id="UP001163603"/>
    </source>
</evidence>
<name>A0ACC0XB21_9ROSI</name>
<sequence>MSGLSILDVFTEDLLVRVRGKIGDGLDAKTWRLVCKEFLRVDSLTRSTLRLTRIEFLFQLLEKYPNVKTLDLSVCPRVNDGTISLLLSRTRNPLSWAQSLKSLNLRRATALRYKGLEMLAMACVCLESVDVSYCCGFGDREAAALSCAGGLREVKMDKCLNVTDVGLAKIAIGCVNLERLSLKWCLEISDLGIDLLCKKCQDLKFLDLSYLKVTSDSLCSISTLPNLEDLAMVGCPLVDDIGLQFLGNGCPSLRVVDVSRCESVSSSGVISVIRRHSGLWQLKAGYCFSEVSMTVLYNMKDLKNLETIIIDGAKVSDSGLHFISTNCKSLVEIGLSKCVGVTNMGIIQLVSGCVNLKSINLTCCHSITDAAISAIAGSCRSLVCLKVESCHMITEKGLYQLGSFCLLLKELDLTDCCGVNDKALEYLSRCSKLLCLKLGLCANISDKGLFYIASNCSKIRELDLYRCTGIGDDGLAALSTGCKELKNLNLSYCDKITDRGMGYLGSLEELSDLELRGLMNLTSVGLTMIAVGCKKLADLDLKHCEKIDDSGFWALAFYSQNLRQINLSYCALTSMALCMVMGNLTRLQDAKLVHLNYCTREGFELALWSCCGRMKKVKLIAPLRFLLSSDILEALHATGCKIRWD</sequence>
<protein>
    <submittedName>
        <fullName evidence="1">Uncharacterized protein</fullName>
    </submittedName>
</protein>
<dbReference type="Proteomes" id="UP001163603">
    <property type="component" value="Chromosome 13"/>
</dbReference>
<keyword evidence="2" id="KW-1185">Reference proteome</keyword>
<reference evidence="2" key="1">
    <citation type="journal article" date="2023" name="G3 (Bethesda)">
        <title>Genome assembly and association tests identify interacting loci associated with vigor, precocity, and sex in interspecific pistachio rootstocks.</title>
        <authorList>
            <person name="Palmer W."/>
            <person name="Jacygrad E."/>
            <person name="Sagayaradj S."/>
            <person name="Cavanaugh K."/>
            <person name="Han R."/>
            <person name="Bertier L."/>
            <person name="Beede B."/>
            <person name="Kafkas S."/>
            <person name="Golino D."/>
            <person name="Preece J."/>
            <person name="Michelmore R."/>
        </authorList>
    </citation>
    <scope>NUCLEOTIDE SEQUENCE [LARGE SCALE GENOMIC DNA]</scope>
</reference>
<accession>A0ACC0XB21</accession>
<proteinExistence type="predicted"/>